<accession>A0A5C7AZQ4</accession>
<dbReference type="AlphaFoldDB" id="A0A5C7AZQ4"/>
<organism evidence="3 4">
    <name type="scientific">Seonamhaeicola algicola</name>
    <dbReference type="NCBI Taxonomy" id="1719036"/>
    <lineage>
        <taxon>Bacteria</taxon>
        <taxon>Pseudomonadati</taxon>
        <taxon>Bacteroidota</taxon>
        <taxon>Flavobacteriia</taxon>
        <taxon>Flavobacteriales</taxon>
        <taxon>Flavobacteriaceae</taxon>
    </lineage>
</organism>
<dbReference type="GO" id="GO:0050821">
    <property type="term" value="P:protein stabilization"/>
    <property type="evidence" value="ECO:0007669"/>
    <property type="project" value="TreeGrafter"/>
</dbReference>
<reference evidence="4" key="1">
    <citation type="submission" date="2019-08" db="EMBL/GenBank/DDBJ databases">
        <title>Seonamhaeicola sediminis sp. nov., isolated from marine sediment.</title>
        <authorList>
            <person name="Cao W.R."/>
        </authorList>
    </citation>
    <scope>NUCLEOTIDE SEQUENCE [LARGE SCALE GENOMIC DNA]</scope>
    <source>
        <strain evidence="4">Gy8</strain>
    </source>
</reference>
<dbReference type="EMBL" id="VOSC01000012">
    <property type="protein sequence ID" value="TXE12969.1"/>
    <property type="molecule type" value="Genomic_DNA"/>
</dbReference>
<evidence type="ECO:0000256" key="1">
    <source>
        <dbReference type="ARBA" id="ARBA00009091"/>
    </source>
</evidence>
<name>A0A5C7AZQ4_9FLAO</name>
<sequence length="170" mass="19487">MKHIFYVLLAAFVLTSCQQQKIGYIDNGTVINDYQAKKDIEAKFQTKEKAFAQKYDSIDKAFQLEVQKFQLAANKMSQSKAQERYQELGQQKQINDQQRQAEAQQLTQAFQNEIDTLIIEVKDFVKDYGKKNGYNFILGTSDGASSVLYGKDETDLTKTILEALNAEYKK</sequence>
<comment type="caution">
    <text evidence="3">The sequence shown here is derived from an EMBL/GenBank/DDBJ whole genome shotgun (WGS) entry which is preliminary data.</text>
</comment>
<dbReference type="OrthoDB" id="1145062at2"/>
<protein>
    <submittedName>
        <fullName evidence="3">OmpH family outer membrane protein</fullName>
    </submittedName>
</protein>
<dbReference type="PANTHER" id="PTHR35089">
    <property type="entry name" value="CHAPERONE PROTEIN SKP"/>
    <property type="match status" value="1"/>
</dbReference>
<keyword evidence="2" id="KW-0732">Signal</keyword>
<proteinExistence type="inferred from homology"/>
<evidence type="ECO:0000313" key="3">
    <source>
        <dbReference type="EMBL" id="TXE12969.1"/>
    </source>
</evidence>
<evidence type="ECO:0000256" key="2">
    <source>
        <dbReference type="ARBA" id="ARBA00022729"/>
    </source>
</evidence>
<dbReference type="Proteomes" id="UP000321790">
    <property type="component" value="Unassembled WGS sequence"/>
</dbReference>
<comment type="similarity">
    <text evidence="1">Belongs to the Skp family.</text>
</comment>
<dbReference type="RefSeq" id="WP_147131888.1">
    <property type="nucleotide sequence ID" value="NZ_VOSC01000012.1"/>
</dbReference>
<dbReference type="PROSITE" id="PS51257">
    <property type="entry name" value="PROKAR_LIPOPROTEIN"/>
    <property type="match status" value="1"/>
</dbReference>
<dbReference type="GO" id="GO:0051082">
    <property type="term" value="F:unfolded protein binding"/>
    <property type="evidence" value="ECO:0007669"/>
    <property type="project" value="InterPro"/>
</dbReference>
<evidence type="ECO:0000313" key="4">
    <source>
        <dbReference type="Proteomes" id="UP000321790"/>
    </source>
</evidence>
<dbReference type="Gene3D" id="3.30.910.20">
    <property type="entry name" value="Skp domain"/>
    <property type="match status" value="1"/>
</dbReference>
<dbReference type="GO" id="GO:0005829">
    <property type="term" value="C:cytosol"/>
    <property type="evidence" value="ECO:0007669"/>
    <property type="project" value="TreeGrafter"/>
</dbReference>
<dbReference type="InterPro" id="IPR005632">
    <property type="entry name" value="Chaperone_Skp"/>
</dbReference>
<dbReference type="SMART" id="SM00935">
    <property type="entry name" value="OmpH"/>
    <property type="match status" value="1"/>
</dbReference>
<dbReference type="Pfam" id="PF03938">
    <property type="entry name" value="OmpH"/>
    <property type="match status" value="1"/>
</dbReference>
<keyword evidence="4" id="KW-1185">Reference proteome</keyword>
<gene>
    <name evidence="3" type="ORF">FUA26_04025</name>
</gene>
<dbReference type="InterPro" id="IPR024930">
    <property type="entry name" value="Skp_dom_sf"/>
</dbReference>
<dbReference type="SUPFAM" id="SSF111384">
    <property type="entry name" value="OmpH-like"/>
    <property type="match status" value="1"/>
</dbReference>
<dbReference type="PANTHER" id="PTHR35089:SF1">
    <property type="entry name" value="CHAPERONE PROTEIN SKP"/>
    <property type="match status" value="1"/>
</dbReference>